<keyword evidence="4" id="KW-1185">Reference proteome</keyword>
<dbReference type="OrthoDB" id="9793918at2"/>
<dbReference type="Proteomes" id="UP000010473">
    <property type="component" value="Chromosome"/>
</dbReference>
<dbReference type="GO" id="GO:0000160">
    <property type="term" value="P:phosphorelay signal transduction system"/>
    <property type="evidence" value="ECO:0007669"/>
    <property type="project" value="InterPro"/>
</dbReference>
<evidence type="ECO:0000313" key="3">
    <source>
        <dbReference type="EMBL" id="AFZ37201.1"/>
    </source>
</evidence>
<protein>
    <submittedName>
        <fullName evidence="3">Response regulator receiver protein</fullName>
    </submittedName>
</protein>
<dbReference type="SUPFAM" id="SSF52172">
    <property type="entry name" value="CheY-like"/>
    <property type="match status" value="1"/>
</dbReference>
<dbReference type="PANTHER" id="PTHR44520:SF2">
    <property type="entry name" value="RESPONSE REGULATOR RCP1"/>
    <property type="match status" value="1"/>
</dbReference>
<reference evidence="4" key="1">
    <citation type="journal article" date="2013" name="Proc. Natl. Acad. Sci. U.S.A.">
        <title>Improving the coverage of the cyanobacterial phylum using diversity-driven genome sequencing.</title>
        <authorList>
            <person name="Shih P.M."/>
            <person name="Wu D."/>
            <person name="Latifi A."/>
            <person name="Axen S.D."/>
            <person name="Fewer D.P."/>
            <person name="Talla E."/>
            <person name="Calteau A."/>
            <person name="Cai F."/>
            <person name="Tandeau de Marsac N."/>
            <person name="Rippka R."/>
            <person name="Herdman M."/>
            <person name="Sivonen K."/>
            <person name="Coursin T."/>
            <person name="Laurent T."/>
            <person name="Goodwin L."/>
            <person name="Nolan M."/>
            <person name="Davenport K.W."/>
            <person name="Han C.S."/>
            <person name="Rubin E.M."/>
            <person name="Eisen J.A."/>
            <person name="Woyke T."/>
            <person name="Gugger M."/>
            <person name="Kerfeld C.A."/>
        </authorList>
    </citation>
    <scope>NUCLEOTIDE SEQUENCE [LARGE SCALE GENOMIC DNA]</scope>
    <source>
        <strain evidence="4">ATCC 29371 / PCC 7437</strain>
    </source>
</reference>
<proteinExistence type="predicted"/>
<dbReference type="Pfam" id="PF00072">
    <property type="entry name" value="Response_reg"/>
    <property type="match status" value="1"/>
</dbReference>
<accession>K9XYJ7</accession>
<organism evidence="3 4">
    <name type="scientific">Stanieria cyanosphaera (strain ATCC 29371 / PCC 7437)</name>
    <dbReference type="NCBI Taxonomy" id="111780"/>
    <lineage>
        <taxon>Bacteria</taxon>
        <taxon>Bacillati</taxon>
        <taxon>Cyanobacteriota</taxon>
        <taxon>Cyanophyceae</taxon>
        <taxon>Pleurocapsales</taxon>
        <taxon>Dermocarpellaceae</taxon>
        <taxon>Stanieria</taxon>
    </lineage>
</organism>
<evidence type="ECO:0000259" key="2">
    <source>
        <dbReference type="PROSITE" id="PS50110"/>
    </source>
</evidence>
<evidence type="ECO:0000256" key="1">
    <source>
        <dbReference type="PROSITE-ProRule" id="PRU00169"/>
    </source>
</evidence>
<dbReference type="InterPro" id="IPR001789">
    <property type="entry name" value="Sig_transdc_resp-reg_receiver"/>
</dbReference>
<dbReference type="eggNOG" id="COG0784">
    <property type="taxonomic scope" value="Bacteria"/>
</dbReference>
<dbReference type="KEGG" id="scs:Sta7437_3705"/>
<dbReference type="InterPro" id="IPR011006">
    <property type="entry name" value="CheY-like_superfamily"/>
</dbReference>
<dbReference type="HOGENOM" id="CLU_000445_69_17_3"/>
<dbReference type="InterPro" id="IPR052893">
    <property type="entry name" value="TCS_response_regulator"/>
</dbReference>
<dbReference type="RefSeq" id="WP_015194862.1">
    <property type="nucleotide sequence ID" value="NC_019748.1"/>
</dbReference>
<dbReference type="SMART" id="SM00448">
    <property type="entry name" value="REC"/>
    <property type="match status" value="1"/>
</dbReference>
<dbReference type="Gene3D" id="3.40.50.2300">
    <property type="match status" value="1"/>
</dbReference>
<dbReference type="PANTHER" id="PTHR44520">
    <property type="entry name" value="RESPONSE REGULATOR RCP1-RELATED"/>
    <property type="match status" value="1"/>
</dbReference>
<evidence type="ECO:0000313" key="4">
    <source>
        <dbReference type="Proteomes" id="UP000010473"/>
    </source>
</evidence>
<sequence>MINSPSLKNILLVEDLPSYQDLMSIAFEENNILHHLHIVNSAEEALLFLSQRQQYHNAPRPDLIMLDLDLPGMHGHELLKIIKEDHKIKYIPVIVLSTSNEPKDIQQSYALKANCYISKPYDLENFLEVVKESLNFWLNCSQIAQVHLK</sequence>
<feature type="modified residue" description="4-aspartylphosphate" evidence="1">
    <location>
        <position position="67"/>
    </location>
</feature>
<keyword evidence="1" id="KW-0597">Phosphoprotein</keyword>
<dbReference type="PROSITE" id="PS50110">
    <property type="entry name" value="RESPONSE_REGULATORY"/>
    <property type="match status" value="1"/>
</dbReference>
<name>K9XYJ7_STAC7</name>
<dbReference type="AlphaFoldDB" id="K9XYJ7"/>
<feature type="domain" description="Response regulatory" evidence="2">
    <location>
        <begin position="9"/>
        <end position="134"/>
    </location>
</feature>
<gene>
    <name evidence="3" type="ordered locus">Sta7437_3705</name>
</gene>
<dbReference type="EMBL" id="CP003653">
    <property type="protein sequence ID" value="AFZ37201.1"/>
    <property type="molecule type" value="Genomic_DNA"/>
</dbReference>
<dbReference type="STRING" id="111780.Sta7437_3705"/>
<dbReference type="CDD" id="cd17557">
    <property type="entry name" value="REC_Rcp-like"/>
    <property type="match status" value="1"/>
</dbReference>